<dbReference type="PROSITE" id="PS51257">
    <property type="entry name" value="PROKAR_LIPOPROTEIN"/>
    <property type="match status" value="1"/>
</dbReference>
<accession>A0A382G021</accession>
<dbReference type="EMBL" id="UINC01052328">
    <property type="protein sequence ID" value="SVB67531.1"/>
    <property type="molecule type" value="Genomic_DNA"/>
</dbReference>
<name>A0A382G021_9ZZZZ</name>
<dbReference type="AlphaFoldDB" id="A0A382G021"/>
<proteinExistence type="predicted"/>
<reference evidence="1" key="1">
    <citation type="submission" date="2018-05" db="EMBL/GenBank/DDBJ databases">
        <authorList>
            <person name="Lanie J.A."/>
            <person name="Ng W.-L."/>
            <person name="Kazmierczak K.M."/>
            <person name="Andrzejewski T.M."/>
            <person name="Davidsen T.M."/>
            <person name="Wayne K.J."/>
            <person name="Tettelin H."/>
            <person name="Glass J.I."/>
            <person name="Rusch D."/>
            <person name="Podicherti R."/>
            <person name="Tsui H.-C.T."/>
            <person name="Winkler M.E."/>
        </authorList>
    </citation>
    <scope>NUCLEOTIDE SEQUENCE</scope>
</reference>
<evidence type="ECO:0008006" key="2">
    <source>
        <dbReference type="Google" id="ProtNLM"/>
    </source>
</evidence>
<gene>
    <name evidence="1" type="ORF">METZ01_LOCUS220385</name>
</gene>
<evidence type="ECO:0000313" key="1">
    <source>
        <dbReference type="EMBL" id="SVB67531.1"/>
    </source>
</evidence>
<organism evidence="1">
    <name type="scientific">marine metagenome</name>
    <dbReference type="NCBI Taxonomy" id="408172"/>
    <lineage>
        <taxon>unclassified sequences</taxon>
        <taxon>metagenomes</taxon>
        <taxon>ecological metagenomes</taxon>
    </lineage>
</organism>
<sequence length="156" mass="17323">MKNLLSALLVFSFLFTIGCEDDEATDDATEPNPLVGVYNMVSYAISGVDSVNADANNSLVMILADSSIFSIQGILDGESDSYSGTWSSNGNTLTINYFTEVGQGVSDLWYYTLIRYFGDQSYWSYTLSGDDMSMSTTYISGYYDESLTITYNWEKE</sequence>
<protein>
    <recommendedName>
        <fullName evidence="2">Lipocalin-like domain-containing protein</fullName>
    </recommendedName>
</protein>